<feature type="coiled-coil region" evidence="1">
    <location>
        <begin position="70"/>
        <end position="97"/>
    </location>
</feature>
<dbReference type="AlphaFoldDB" id="A0A1C5KB08"/>
<name>A0A1C5KB08_9ACTN</name>
<proteinExistence type="predicted"/>
<keyword evidence="3" id="KW-1185">Reference proteome</keyword>
<keyword evidence="1" id="KW-0175">Coiled coil</keyword>
<dbReference type="RefSeq" id="WP_091072743.1">
    <property type="nucleotide sequence ID" value="NZ_FMDM01000033.1"/>
</dbReference>
<dbReference type="EMBL" id="FMDM01000033">
    <property type="protein sequence ID" value="SCG79606.1"/>
    <property type="molecule type" value="Genomic_DNA"/>
</dbReference>
<organism evidence="2 3">
    <name type="scientific">Micromonospora humi</name>
    <dbReference type="NCBI Taxonomy" id="745366"/>
    <lineage>
        <taxon>Bacteria</taxon>
        <taxon>Bacillati</taxon>
        <taxon>Actinomycetota</taxon>
        <taxon>Actinomycetes</taxon>
        <taxon>Micromonosporales</taxon>
        <taxon>Micromonosporaceae</taxon>
        <taxon>Micromonospora</taxon>
    </lineage>
</organism>
<reference evidence="3" key="1">
    <citation type="submission" date="2016-06" db="EMBL/GenBank/DDBJ databases">
        <authorList>
            <person name="Varghese N."/>
            <person name="Submissions Spin"/>
        </authorList>
    </citation>
    <scope>NUCLEOTIDE SEQUENCE [LARGE SCALE GENOMIC DNA]</scope>
    <source>
        <strain evidence="3">DSM 45647</strain>
    </source>
</reference>
<evidence type="ECO:0000256" key="1">
    <source>
        <dbReference type="SAM" id="Coils"/>
    </source>
</evidence>
<sequence>MANAKKNNTPDPVATLAEARAQLADAHSLLAKREDEFAQVEDAGIALKQRLQQGDDSVTALELATGDLAVERAKLLIGAARKAVQAAERAADLAEAQAYPTLAQWLHEIVKDNVFEFGLFGFPISVVPQLPAEPAVPAVYLFQSEATRADLSTGILAGSVHMSVVVPEGAPFDGNMVRNALARLIDQKGIARVEANLSQHNNGCQLRIKLSDVKPEIPVISPEVPSSNKIAEVAFKVSEAMVIGGGQRTVQDRWVGNMMTGMNAGVGAIVNNIHVYVPSHELVSQTRDGDLLRRIVQADFEVSGYYGLEVLADRTSETVAKQAGVFVSGVGRVESAKVTSVELVPGDKARRIKEVAKVKATFVLLSRAAA</sequence>
<evidence type="ECO:0000313" key="2">
    <source>
        <dbReference type="EMBL" id="SCG79606.1"/>
    </source>
</evidence>
<dbReference type="Proteomes" id="UP000199360">
    <property type="component" value="Unassembled WGS sequence"/>
</dbReference>
<gene>
    <name evidence="2" type="ORF">GA0070213_13313</name>
</gene>
<accession>A0A1C5KB08</accession>
<protein>
    <submittedName>
        <fullName evidence="2">Uncharacterized protein</fullName>
    </submittedName>
</protein>
<evidence type="ECO:0000313" key="3">
    <source>
        <dbReference type="Proteomes" id="UP000199360"/>
    </source>
</evidence>
<dbReference type="OrthoDB" id="10012218at2"/>